<protein>
    <submittedName>
        <fullName evidence="2">Alpha/beta hydrolase fold domain-containing protein</fullName>
    </submittedName>
</protein>
<dbReference type="PANTHER" id="PTHR23025:SF3">
    <property type="entry name" value="HORMONE-SENSITIVE LIPASE"/>
    <property type="match status" value="1"/>
</dbReference>
<reference evidence="2" key="1">
    <citation type="submission" date="2022-01" db="EMBL/GenBank/DDBJ databases">
        <title>Genome Sequence Resource for Two Populations of Ditylenchus destructor, the Migratory Endoparasitic Phytonematode.</title>
        <authorList>
            <person name="Zhang H."/>
            <person name="Lin R."/>
            <person name="Xie B."/>
        </authorList>
    </citation>
    <scope>NUCLEOTIDE SEQUENCE</scope>
    <source>
        <strain evidence="2">BazhouSP</strain>
    </source>
</reference>
<dbReference type="Proteomes" id="UP001201812">
    <property type="component" value="Unassembled WGS sequence"/>
</dbReference>
<keyword evidence="2" id="KW-0378">Hydrolase</keyword>
<dbReference type="GO" id="GO:0004771">
    <property type="term" value="F:sterol ester esterase activity"/>
    <property type="evidence" value="ECO:0007669"/>
    <property type="project" value="TreeGrafter"/>
</dbReference>
<dbReference type="SUPFAM" id="SSF53474">
    <property type="entry name" value="alpha/beta-Hydrolases"/>
    <property type="match status" value="1"/>
</dbReference>
<keyword evidence="3" id="KW-1185">Reference proteome</keyword>
<proteinExistence type="predicted"/>
<evidence type="ECO:0000313" key="3">
    <source>
        <dbReference type="Proteomes" id="UP001201812"/>
    </source>
</evidence>
<dbReference type="GO" id="GO:0005829">
    <property type="term" value="C:cytosol"/>
    <property type="evidence" value="ECO:0007669"/>
    <property type="project" value="TreeGrafter"/>
</dbReference>
<dbReference type="PANTHER" id="PTHR23025">
    <property type="entry name" value="TRIACYLGLYCEROL LIPASE"/>
    <property type="match status" value="1"/>
</dbReference>
<dbReference type="Pfam" id="PF07859">
    <property type="entry name" value="Abhydrolase_3"/>
    <property type="match status" value="1"/>
</dbReference>
<dbReference type="GO" id="GO:0019433">
    <property type="term" value="P:triglyceride catabolic process"/>
    <property type="evidence" value="ECO:0007669"/>
    <property type="project" value="TreeGrafter"/>
</dbReference>
<name>A0AAD4MGM8_9BILA</name>
<organism evidence="2 3">
    <name type="scientific">Ditylenchus destructor</name>
    <dbReference type="NCBI Taxonomy" id="166010"/>
    <lineage>
        <taxon>Eukaryota</taxon>
        <taxon>Metazoa</taxon>
        <taxon>Ecdysozoa</taxon>
        <taxon>Nematoda</taxon>
        <taxon>Chromadorea</taxon>
        <taxon>Rhabditida</taxon>
        <taxon>Tylenchina</taxon>
        <taxon>Tylenchomorpha</taxon>
        <taxon>Sphaerularioidea</taxon>
        <taxon>Anguinidae</taxon>
        <taxon>Anguininae</taxon>
        <taxon>Ditylenchus</taxon>
    </lineage>
</organism>
<dbReference type="AlphaFoldDB" id="A0AAD4MGM8"/>
<dbReference type="EMBL" id="JAKKPZ010000574">
    <property type="protein sequence ID" value="KAI1693879.1"/>
    <property type="molecule type" value="Genomic_DNA"/>
</dbReference>
<gene>
    <name evidence="2" type="ORF">DdX_20409</name>
</gene>
<sequence length="374" mass="42047">MDPLLHMGVVIRCAKAYTVSEYADAENNVDKESSFRDPSANFIKHPTLLEYVNQLDKTNLLNSEQLSESIISLMARIGDSDDDVDETFQTVEVSNDDSNIHLTSTNVDQDLIDYLQIHPTTTRYIQFAEESFADSTQSQDVDIHKNEDKTTKFENVKASISCLQASLSVSSMNDSCTSDRLPIDSRLTASAGRVPMKRRKKPLRPKGRSLSQSFMGTASMAAGRVYDNISDWFSVQKTPIGHKDKSKLLTANRLTPHEAAAVQLKEAEKHESRFTELLKLKLPRNYLMSPLYAPPEILRQLPPVYFVACHLDPLLDDTIMFAKRVRDSGGQVRSVDLLDSLPHGFLNFTPMSTNCRNGADLCLQRIKQSLQWSD</sequence>
<dbReference type="InterPro" id="IPR029058">
    <property type="entry name" value="AB_hydrolase_fold"/>
</dbReference>
<accession>A0AAD4MGM8</accession>
<evidence type="ECO:0000313" key="2">
    <source>
        <dbReference type="EMBL" id="KAI1693879.1"/>
    </source>
</evidence>
<dbReference type="Gene3D" id="3.40.50.1820">
    <property type="entry name" value="alpha/beta hydrolase"/>
    <property type="match status" value="1"/>
</dbReference>
<comment type="caution">
    <text evidence="2">The sequence shown here is derived from an EMBL/GenBank/DDBJ whole genome shotgun (WGS) entry which is preliminary data.</text>
</comment>
<dbReference type="InterPro" id="IPR013094">
    <property type="entry name" value="AB_hydrolase_3"/>
</dbReference>
<evidence type="ECO:0000259" key="1">
    <source>
        <dbReference type="Pfam" id="PF07859"/>
    </source>
</evidence>
<dbReference type="GO" id="GO:0004806">
    <property type="term" value="F:triacylglycerol lipase activity"/>
    <property type="evidence" value="ECO:0007669"/>
    <property type="project" value="TreeGrafter"/>
</dbReference>
<feature type="domain" description="Alpha/beta hydrolase fold-3" evidence="1">
    <location>
        <begin position="282"/>
        <end position="346"/>
    </location>
</feature>